<dbReference type="SUPFAM" id="SSF52768">
    <property type="entry name" value="Arginase/deacetylase"/>
    <property type="match status" value="1"/>
</dbReference>
<accession>A0A6L9EFS1</accession>
<dbReference type="PANTHER" id="PTHR11358:SF26">
    <property type="entry name" value="GUANIDINO ACID HYDROLASE, MITOCHONDRIAL"/>
    <property type="match status" value="1"/>
</dbReference>
<keyword evidence="4" id="KW-0464">Manganese</keyword>
<dbReference type="GO" id="GO:0046872">
    <property type="term" value="F:metal ion binding"/>
    <property type="evidence" value="ECO:0007669"/>
    <property type="project" value="UniProtKB-KW"/>
</dbReference>
<gene>
    <name evidence="6" type="ORF">GTQ38_16080</name>
</gene>
<evidence type="ECO:0000256" key="2">
    <source>
        <dbReference type="ARBA" id="ARBA00022723"/>
    </source>
</evidence>
<evidence type="ECO:0000256" key="5">
    <source>
        <dbReference type="RuleBase" id="RU003684"/>
    </source>
</evidence>
<evidence type="ECO:0000313" key="6">
    <source>
        <dbReference type="EMBL" id="NAS13531.1"/>
    </source>
</evidence>
<dbReference type="EMBL" id="WXYO01000007">
    <property type="protein sequence ID" value="NAS13531.1"/>
    <property type="molecule type" value="Genomic_DNA"/>
</dbReference>
<keyword evidence="2 4" id="KW-0479">Metal-binding</keyword>
<sequence>MIQNKITLQGFPFDEKSSYLKGSAQAPPLIRLAYNSPSASYFAENGLEIQPELLDDKGDFEIEEYMDIAEITLDNITKDRPLITLGGDHSISYPVISAFNKVYGKLEILHIDAHPDLYDSFEGDPHSHACPFARIMENGLASRLTQIGIRTLNTHQREQAEKYGVYMIEMKDLDSKSLPAFEAPLYLSLDLDALDPAYAPGVSHHEPGGLSTRQVLEILNKIQIPIVGADIVEYNPQRDIHGVTAMIASKFLKEIASKML</sequence>
<organism evidence="6 7">
    <name type="scientific">Poritiphilus flavus</name>
    <dbReference type="NCBI Taxonomy" id="2697053"/>
    <lineage>
        <taxon>Bacteria</taxon>
        <taxon>Pseudomonadati</taxon>
        <taxon>Bacteroidota</taxon>
        <taxon>Flavobacteriia</taxon>
        <taxon>Flavobacteriales</taxon>
        <taxon>Flavobacteriaceae</taxon>
        <taxon>Poritiphilus</taxon>
    </lineage>
</organism>
<keyword evidence="7" id="KW-1185">Reference proteome</keyword>
<dbReference type="InterPro" id="IPR023696">
    <property type="entry name" value="Ureohydrolase_dom_sf"/>
</dbReference>
<feature type="binding site" evidence="4">
    <location>
        <position position="112"/>
    </location>
    <ligand>
        <name>Mn(2+)</name>
        <dbReference type="ChEBI" id="CHEBI:29035"/>
        <label>1</label>
    </ligand>
</feature>
<dbReference type="InterPro" id="IPR006035">
    <property type="entry name" value="Ureohydrolase"/>
</dbReference>
<dbReference type="PROSITE" id="PS01053">
    <property type="entry name" value="ARGINASE_1"/>
    <property type="match status" value="1"/>
</dbReference>
<dbReference type="AlphaFoldDB" id="A0A6L9EFS1"/>
<dbReference type="Proteomes" id="UP000475249">
    <property type="component" value="Unassembled WGS sequence"/>
</dbReference>
<keyword evidence="3 5" id="KW-0378">Hydrolase</keyword>
<dbReference type="InterPro" id="IPR020855">
    <property type="entry name" value="Ureohydrolase_Mn_BS"/>
</dbReference>
<feature type="binding site" evidence="4">
    <location>
        <position position="190"/>
    </location>
    <ligand>
        <name>Mn(2+)</name>
        <dbReference type="ChEBI" id="CHEBI:29035"/>
        <label>1</label>
    </ligand>
</feature>
<feature type="binding site" evidence="4">
    <location>
        <position position="89"/>
    </location>
    <ligand>
        <name>Mn(2+)</name>
        <dbReference type="ChEBI" id="CHEBI:29035"/>
        <label>1</label>
    </ligand>
</feature>
<feature type="binding site" evidence="4">
    <location>
        <position position="116"/>
    </location>
    <ligand>
        <name>Mn(2+)</name>
        <dbReference type="ChEBI" id="CHEBI:29035"/>
        <label>1</label>
    </ligand>
</feature>
<feature type="binding site" evidence="4">
    <location>
        <position position="114"/>
    </location>
    <ligand>
        <name>Mn(2+)</name>
        <dbReference type="ChEBI" id="CHEBI:29035"/>
        <label>1</label>
    </ligand>
</feature>
<proteinExistence type="inferred from homology"/>
<feature type="binding site" evidence="4">
    <location>
        <position position="192"/>
    </location>
    <ligand>
        <name>Mn(2+)</name>
        <dbReference type="ChEBI" id="CHEBI:29035"/>
        <label>1</label>
    </ligand>
</feature>
<comment type="similarity">
    <text evidence="1">Belongs to the arginase family. Agmatinase subfamily.</text>
</comment>
<evidence type="ECO:0000256" key="4">
    <source>
        <dbReference type="PIRSR" id="PIRSR036979-1"/>
    </source>
</evidence>
<dbReference type="Pfam" id="PF00491">
    <property type="entry name" value="Arginase"/>
    <property type="match status" value="1"/>
</dbReference>
<dbReference type="Gene3D" id="3.40.800.10">
    <property type="entry name" value="Ureohydrolase domain"/>
    <property type="match status" value="1"/>
</dbReference>
<dbReference type="PROSITE" id="PS51409">
    <property type="entry name" value="ARGINASE_2"/>
    <property type="match status" value="1"/>
</dbReference>
<protein>
    <submittedName>
        <fullName evidence="6">Agmatinase</fullName>
    </submittedName>
</protein>
<dbReference type="PIRSF" id="PIRSF036979">
    <property type="entry name" value="Arginase"/>
    <property type="match status" value="1"/>
</dbReference>
<dbReference type="CDD" id="cd11593">
    <property type="entry name" value="Agmatinase-like_2"/>
    <property type="match status" value="1"/>
</dbReference>
<name>A0A6L9EFS1_9FLAO</name>
<dbReference type="RefSeq" id="WP_161436569.1">
    <property type="nucleotide sequence ID" value="NZ_WXYO01000007.1"/>
</dbReference>
<reference evidence="6 7" key="1">
    <citation type="submission" date="2020-01" db="EMBL/GenBank/DDBJ databases">
        <title>Bacteria diversity of Porities sp.</title>
        <authorList>
            <person name="Wang G."/>
        </authorList>
    </citation>
    <scope>NUCLEOTIDE SEQUENCE [LARGE SCALE GENOMIC DNA]</scope>
    <source>
        <strain evidence="6 7">R33</strain>
    </source>
</reference>
<dbReference type="GO" id="GO:0033389">
    <property type="term" value="P:putrescine biosynthetic process from arginine, via agmatine"/>
    <property type="evidence" value="ECO:0007669"/>
    <property type="project" value="TreeGrafter"/>
</dbReference>
<comment type="caution">
    <text evidence="6">The sequence shown here is derived from an EMBL/GenBank/DDBJ whole genome shotgun (WGS) entry which is preliminary data.</text>
</comment>
<comment type="cofactor">
    <cofactor evidence="4">
        <name>Mn(2+)</name>
        <dbReference type="ChEBI" id="CHEBI:29035"/>
    </cofactor>
    <text evidence="4">Binds 2 manganese ions per subunit.</text>
</comment>
<evidence type="ECO:0000256" key="3">
    <source>
        <dbReference type="ARBA" id="ARBA00022801"/>
    </source>
</evidence>
<evidence type="ECO:0000313" key="7">
    <source>
        <dbReference type="Proteomes" id="UP000475249"/>
    </source>
</evidence>
<dbReference type="PANTHER" id="PTHR11358">
    <property type="entry name" value="ARGINASE/AGMATINASE"/>
    <property type="match status" value="1"/>
</dbReference>
<dbReference type="GO" id="GO:0008783">
    <property type="term" value="F:agmatinase activity"/>
    <property type="evidence" value="ECO:0007669"/>
    <property type="project" value="TreeGrafter"/>
</dbReference>
<evidence type="ECO:0000256" key="1">
    <source>
        <dbReference type="ARBA" id="ARBA00009227"/>
    </source>
</evidence>